<keyword evidence="3 4" id="KW-0456">Lyase</keyword>
<evidence type="ECO:0000259" key="5">
    <source>
        <dbReference type="Pfam" id="PF04073"/>
    </source>
</evidence>
<evidence type="ECO:0000256" key="3">
    <source>
        <dbReference type="ARBA" id="ARBA00023239"/>
    </source>
</evidence>
<dbReference type="GO" id="GO:0002161">
    <property type="term" value="F:aminoacyl-tRNA deacylase activity"/>
    <property type="evidence" value="ECO:0007669"/>
    <property type="project" value="InterPro"/>
</dbReference>
<dbReference type="PANTHER" id="PTHR30411:SF0">
    <property type="entry name" value="CYS-TRNA(PRO)_CYS-TRNA(CYS) DEACYLASE YBAK"/>
    <property type="match status" value="1"/>
</dbReference>
<dbReference type="Proteomes" id="UP000000442">
    <property type="component" value="Chromosome"/>
</dbReference>
<name>C0QHU3_DESAH</name>
<dbReference type="NCBIfam" id="TIGR00011">
    <property type="entry name" value="YbaK_EbsC"/>
    <property type="match status" value="1"/>
</dbReference>
<dbReference type="InterPro" id="IPR004369">
    <property type="entry name" value="Prolyl-tRNA_editing_YbaK/EbsC"/>
</dbReference>
<evidence type="ECO:0000256" key="2">
    <source>
        <dbReference type="ARBA" id="ARBA00022917"/>
    </source>
</evidence>
<gene>
    <name evidence="6" type="primary">ybaK</name>
    <name evidence="6" type="ordered locus">HRM2_05370</name>
</gene>
<proteinExistence type="inferred from homology"/>
<evidence type="ECO:0000313" key="7">
    <source>
        <dbReference type="Proteomes" id="UP000000442"/>
    </source>
</evidence>
<sequence length="155" mass="16756">MTPGIKSAKKAGIKYEILTYDHDPRTTAYGEEAAEKLGLDPERVFKTLVAEVDGSTLVVCVIPVSRMLDLKMVAKTLKAKRAVMADKNNVQRTTGYVLGGVSPLGQKKRLQTLVDSSALDHESILVSAGRRGMDIALAPRDLAKLTTGTFVDIAR</sequence>
<dbReference type="EC" id="4.2.-.-" evidence="4"/>
<dbReference type="CDD" id="cd00002">
    <property type="entry name" value="YbaK_deacylase"/>
    <property type="match status" value="1"/>
</dbReference>
<dbReference type="InterPro" id="IPR036754">
    <property type="entry name" value="YbaK/aa-tRNA-synt-asso_dom_sf"/>
</dbReference>
<dbReference type="AlphaFoldDB" id="C0QHU3"/>
<reference evidence="6 7" key="1">
    <citation type="journal article" date="2009" name="Environ. Microbiol.">
        <title>Genome sequence of Desulfobacterium autotrophicum HRM2, a marine sulfate reducer oxidizing organic carbon completely to carbon dioxide.</title>
        <authorList>
            <person name="Strittmatter A.W."/>
            <person name="Liesegang H."/>
            <person name="Rabus R."/>
            <person name="Decker I."/>
            <person name="Amann J."/>
            <person name="Andres S."/>
            <person name="Henne A."/>
            <person name="Fricke W.F."/>
            <person name="Martinez-Arias R."/>
            <person name="Bartels D."/>
            <person name="Goesmann A."/>
            <person name="Krause L."/>
            <person name="Puehler A."/>
            <person name="Klenk H.P."/>
            <person name="Richter M."/>
            <person name="Schuler M."/>
            <person name="Gloeckner F.O."/>
            <person name="Meyerdierks A."/>
            <person name="Gottschalk G."/>
            <person name="Amann R."/>
        </authorList>
    </citation>
    <scope>NUCLEOTIDE SEQUENCE [LARGE SCALE GENOMIC DNA]</scope>
    <source>
        <strain evidence="7">ATCC 43914 / DSM 3382 / HRM2</strain>
    </source>
</reference>
<dbReference type="InterPro" id="IPR007214">
    <property type="entry name" value="YbaK/aa-tRNA-synth-assoc-dom"/>
</dbReference>
<dbReference type="HOGENOM" id="CLU_094875_1_1_7"/>
<dbReference type="SUPFAM" id="SSF55826">
    <property type="entry name" value="YbaK/ProRS associated domain"/>
    <property type="match status" value="1"/>
</dbReference>
<comment type="similarity">
    <text evidence="1 4">Belongs to the prolyl-tRNA editing family. YbaK/EbsC subfamily.</text>
</comment>
<dbReference type="Pfam" id="PF04073">
    <property type="entry name" value="tRNA_edit"/>
    <property type="match status" value="1"/>
</dbReference>
<dbReference type="GO" id="GO:0016829">
    <property type="term" value="F:lyase activity"/>
    <property type="evidence" value="ECO:0007669"/>
    <property type="project" value="UniProtKB-KW"/>
</dbReference>
<dbReference type="eggNOG" id="COG2606">
    <property type="taxonomic scope" value="Bacteria"/>
</dbReference>
<feature type="domain" description="YbaK/aminoacyl-tRNA synthetase-associated" evidence="5">
    <location>
        <begin position="31"/>
        <end position="145"/>
    </location>
</feature>
<evidence type="ECO:0000313" key="6">
    <source>
        <dbReference type="EMBL" id="ACN13651.1"/>
    </source>
</evidence>
<dbReference type="PANTHER" id="PTHR30411">
    <property type="entry name" value="CYTOPLASMIC PROTEIN"/>
    <property type="match status" value="1"/>
</dbReference>
<keyword evidence="7" id="KW-1185">Reference proteome</keyword>
<dbReference type="STRING" id="177437.HRM2_05370"/>
<dbReference type="EMBL" id="CP001087">
    <property type="protein sequence ID" value="ACN13651.1"/>
    <property type="molecule type" value="Genomic_DNA"/>
</dbReference>
<dbReference type="OrthoDB" id="9809296at2"/>
<organism evidence="6 7">
    <name type="scientific">Desulforapulum autotrophicum (strain ATCC 43914 / DSM 3382 / VKM B-1955 / HRM2)</name>
    <name type="common">Desulfobacterium autotrophicum</name>
    <dbReference type="NCBI Taxonomy" id="177437"/>
    <lineage>
        <taxon>Bacteria</taxon>
        <taxon>Pseudomonadati</taxon>
        <taxon>Thermodesulfobacteriota</taxon>
        <taxon>Desulfobacteria</taxon>
        <taxon>Desulfobacterales</taxon>
        <taxon>Desulfobacteraceae</taxon>
        <taxon>Desulforapulum</taxon>
    </lineage>
</organism>
<keyword evidence="2 4" id="KW-0648">Protein biosynthesis</keyword>
<protein>
    <recommendedName>
        <fullName evidence="4">Cys-tRNA(Pro)/Cys-tRNA(Cys) deacylase</fullName>
        <ecNumber evidence="4">4.2.-.-</ecNumber>
    </recommendedName>
</protein>
<accession>C0QHU3</accession>
<evidence type="ECO:0000256" key="4">
    <source>
        <dbReference type="PIRNR" id="PIRNR006181"/>
    </source>
</evidence>
<evidence type="ECO:0000256" key="1">
    <source>
        <dbReference type="ARBA" id="ARBA00009798"/>
    </source>
</evidence>
<dbReference type="GO" id="GO:0006412">
    <property type="term" value="P:translation"/>
    <property type="evidence" value="ECO:0007669"/>
    <property type="project" value="UniProtKB-KW"/>
</dbReference>
<dbReference type="Gene3D" id="3.90.960.10">
    <property type="entry name" value="YbaK/aminoacyl-tRNA synthetase-associated domain"/>
    <property type="match status" value="1"/>
</dbReference>
<dbReference type="KEGG" id="dat:HRM2_05370"/>
<dbReference type="PIRSF" id="PIRSF006181">
    <property type="entry name" value="EbsC_YbaK"/>
    <property type="match status" value="1"/>
</dbReference>